<feature type="chain" id="PRO_5037492314" description="VCBS repeat-containing protein" evidence="2">
    <location>
        <begin position="28"/>
        <end position="223"/>
    </location>
</feature>
<accession>A0A977PUA9</accession>
<gene>
    <name evidence="3" type="ORF">KA717_29330</name>
</gene>
<dbReference type="Proteomes" id="UP001065613">
    <property type="component" value="Chromosome"/>
</dbReference>
<dbReference type="AlphaFoldDB" id="A0A977PUA9"/>
<proteinExistence type="predicted"/>
<evidence type="ECO:0000313" key="3">
    <source>
        <dbReference type="EMBL" id="UXE59801.1"/>
    </source>
</evidence>
<sequence length="223" mass="24245">MRKFYRRAFGLGLCVGLMVSFNPMSLASPKNLTFPLSPLAQSPGAIALDGLQNATYKIPDQGSYTLSNGRYQQGSVTLTLIKPTAIGDVNQDGVDDAAVILALETGGSGTFEYLAIVSNQNGRLVNLDTYPLGDRVRVQTLRIKDGQVRLKMLKHKDTDPMCCPTDLIIEAYQINNTEGTLAPITLSEEQRQQVYVEDLPTPAIDNGDNGPVQPSLGEFQLKL</sequence>
<keyword evidence="2" id="KW-0732">Signal</keyword>
<organism evidence="3">
    <name type="scientific">Woronichinia naegeliana WA131</name>
    <dbReference type="NCBI Taxonomy" id="2824559"/>
    <lineage>
        <taxon>Bacteria</taxon>
        <taxon>Bacillati</taxon>
        <taxon>Cyanobacteriota</taxon>
        <taxon>Cyanophyceae</taxon>
        <taxon>Synechococcales</taxon>
        <taxon>Coelosphaeriaceae</taxon>
        <taxon>Woronichinia</taxon>
    </lineage>
</organism>
<feature type="region of interest" description="Disordered" evidence="1">
    <location>
        <begin position="201"/>
        <end position="223"/>
    </location>
</feature>
<reference evidence="3" key="1">
    <citation type="submission" date="2021-04" db="EMBL/GenBank/DDBJ databases">
        <title>Genome sequence of Woronichinia naegeliana from Washington state freshwater lake bloom.</title>
        <authorList>
            <person name="Dreher T.W."/>
        </authorList>
    </citation>
    <scope>NUCLEOTIDE SEQUENCE</scope>
    <source>
        <strain evidence="3">WA131</strain>
    </source>
</reference>
<evidence type="ECO:0000256" key="2">
    <source>
        <dbReference type="SAM" id="SignalP"/>
    </source>
</evidence>
<dbReference type="KEGG" id="wna:KA717_29330"/>
<protein>
    <recommendedName>
        <fullName evidence="4">VCBS repeat-containing protein</fullName>
    </recommendedName>
</protein>
<evidence type="ECO:0000256" key="1">
    <source>
        <dbReference type="SAM" id="MobiDB-lite"/>
    </source>
</evidence>
<feature type="signal peptide" evidence="2">
    <location>
        <begin position="1"/>
        <end position="27"/>
    </location>
</feature>
<dbReference type="EMBL" id="CP073041">
    <property type="protein sequence ID" value="UXE59801.1"/>
    <property type="molecule type" value="Genomic_DNA"/>
</dbReference>
<evidence type="ECO:0008006" key="4">
    <source>
        <dbReference type="Google" id="ProtNLM"/>
    </source>
</evidence>
<name>A0A977PUA9_9CYAN</name>